<evidence type="ECO:0000313" key="10">
    <source>
        <dbReference type="Proteomes" id="UP000325372"/>
    </source>
</evidence>
<keyword evidence="10" id="KW-1185">Reference proteome</keyword>
<dbReference type="Pfam" id="PF07005">
    <property type="entry name" value="SBD_N"/>
    <property type="match status" value="1"/>
</dbReference>
<feature type="domain" description="Four-carbon acid sugar kinase N-terminal" evidence="7">
    <location>
        <begin position="6"/>
        <end position="235"/>
    </location>
</feature>
<name>A0A5N0TBU5_9GAMM</name>
<dbReference type="EMBL" id="VYXP01000005">
    <property type="protein sequence ID" value="KAA9131557.1"/>
    <property type="molecule type" value="Genomic_DNA"/>
</dbReference>
<evidence type="ECO:0000256" key="1">
    <source>
        <dbReference type="ARBA" id="ARBA00005715"/>
    </source>
</evidence>
<dbReference type="Gene3D" id="3.40.980.20">
    <property type="entry name" value="Four-carbon acid sugar kinase, nucleotide binding domain"/>
    <property type="match status" value="1"/>
</dbReference>
<evidence type="ECO:0000256" key="3">
    <source>
        <dbReference type="ARBA" id="ARBA00022741"/>
    </source>
</evidence>
<evidence type="ECO:0000256" key="2">
    <source>
        <dbReference type="ARBA" id="ARBA00022679"/>
    </source>
</evidence>
<comment type="caution">
    <text evidence="9">The sequence shown here is derived from an EMBL/GenBank/DDBJ whole genome shotgun (WGS) entry which is preliminary data.</text>
</comment>
<feature type="domain" description="Four-carbon acid sugar kinase nucleotide binding" evidence="8">
    <location>
        <begin position="261"/>
        <end position="418"/>
    </location>
</feature>
<sequence length="426" mass="44974">MTLRYAFYGDDFTGSTDVLEQLAEGGVSAVLFLRTPDAALLDRFPDVQAVGIAGDSRSRGPEWMDEHLADAFRALPAADIIHYKICSTFDSAPHTGSIGRAIEIGIRQFGQPVALLVGAPYMGRYVVYGNLFARAGEQVYRIDQHPTMSRHPVTPMDEADLRLHLAAQTDARVALVPLDRIRAGQAGEVFDRAVEDADIVLFDSVDQSDLEQAGQVLLSRNVHFMAGSSGLTRALVLAWPDTEPGAGVAGASDVGEVEQLLVVSGSCSPVTAQQINRAAERGFAVHEVDVPALLADAGAEAARLRAAAQAALEAGQSCVICSARGPLDNGHVPIGDKLGSVLGSVAHDLIQATGLRRVMFAGGDTSSYGVCQLGAEALTWAAPMERGAPMVRAHADDPAIDGLEMVLKGGQVGGEDFFEVVRRGHA</sequence>
<keyword evidence="2" id="KW-0808">Transferase</keyword>
<dbReference type="InterPro" id="IPR037051">
    <property type="entry name" value="4-carb_acid_sugar_kinase_N_sf"/>
</dbReference>
<dbReference type="InterPro" id="IPR031475">
    <property type="entry name" value="NBD_C"/>
</dbReference>
<proteinExistence type="inferred from homology"/>
<protein>
    <submittedName>
        <fullName evidence="9">Four-carbon acid sugar kinase family protein</fullName>
    </submittedName>
</protein>
<keyword evidence="3" id="KW-0547">Nucleotide-binding</keyword>
<keyword evidence="4 9" id="KW-0418">Kinase</keyword>
<evidence type="ECO:0000313" key="9">
    <source>
        <dbReference type="EMBL" id="KAA9131557.1"/>
    </source>
</evidence>
<dbReference type="Proteomes" id="UP000325372">
    <property type="component" value="Unassembled WGS sequence"/>
</dbReference>
<dbReference type="RefSeq" id="WP_150864206.1">
    <property type="nucleotide sequence ID" value="NZ_VYXP01000005.1"/>
</dbReference>
<reference evidence="9 10" key="1">
    <citation type="submission" date="2019-09" db="EMBL/GenBank/DDBJ databases">
        <title>Wenzhouxiangella sp. Genome sequencing and assembly.</title>
        <authorList>
            <person name="Zhang R."/>
        </authorList>
    </citation>
    <scope>NUCLEOTIDE SEQUENCE [LARGE SCALE GENOMIC DNA]</scope>
    <source>
        <strain evidence="9 10">W260</strain>
    </source>
</reference>
<dbReference type="GO" id="GO:0016301">
    <property type="term" value="F:kinase activity"/>
    <property type="evidence" value="ECO:0007669"/>
    <property type="project" value="UniProtKB-KW"/>
</dbReference>
<evidence type="ECO:0000259" key="8">
    <source>
        <dbReference type="Pfam" id="PF17042"/>
    </source>
</evidence>
<comment type="similarity">
    <text evidence="1">Belongs to the four-carbon acid sugar kinase family.</text>
</comment>
<gene>
    <name evidence="9" type="ORF">F3N42_09580</name>
</gene>
<dbReference type="InterPro" id="IPR010737">
    <property type="entry name" value="4-carb_acid_sugar_kinase_N"/>
</dbReference>
<evidence type="ECO:0000256" key="6">
    <source>
        <dbReference type="ARBA" id="ARBA00023277"/>
    </source>
</evidence>
<dbReference type="AlphaFoldDB" id="A0A5N0TBU5"/>
<dbReference type="GO" id="GO:0005524">
    <property type="term" value="F:ATP binding"/>
    <property type="evidence" value="ECO:0007669"/>
    <property type="project" value="UniProtKB-KW"/>
</dbReference>
<dbReference type="Pfam" id="PF17042">
    <property type="entry name" value="NBD_C"/>
    <property type="match status" value="1"/>
</dbReference>
<keyword evidence="6" id="KW-0119">Carbohydrate metabolism</keyword>
<evidence type="ECO:0000256" key="4">
    <source>
        <dbReference type="ARBA" id="ARBA00022777"/>
    </source>
</evidence>
<keyword evidence="5" id="KW-0067">ATP-binding</keyword>
<dbReference type="SUPFAM" id="SSF142764">
    <property type="entry name" value="YgbK-like"/>
    <property type="match status" value="1"/>
</dbReference>
<organism evidence="9 10">
    <name type="scientific">Marinihelvus fidelis</name>
    <dbReference type="NCBI Taxonomy" id="2613842"/>
    <lineage>
        <taxon>Bacteria</taxon>
        <taxon>Pseudomonadati</taxon>
        <taxon>Pseudomonadota</taxon>
        <taxon>Gammaproteobacteria</taxon>
        <taxon>Chromatiales</taxon>
        <taxon>Wenzhouxiangellaceae</taxon>
        <taxon>Marinihelvus</taxon>
    </lineage>
</organism>
<dbReference type="InterPro" id="IPR042213">
    <property type="entry name" value="NBD_C_sf"/>
</dbReference>
<accession>A0A5N0TBU5</accession>
<evidence type="ECO:0000259" key="7">
    <source>
        <dbReference type="Pfam" id="PF07005"/>
    </source>
</evidence>
<evidence type="ECO:0000256" key="5">
    <source>
        <dbReference type="ARBA" id="ARBA00022840"/>
    </source>
</evidence>
<dbReference type="Gene3D" id="3.40.50.10840">
    <property type="entry name" value="Putative sugar-binding, N-terminal domain"/>
    <property type="match status" value="1"/>
</dbReference>